<accession>A0ABY2TXK6</accession>
<evidence type="ECO:0000313" key="2">
    <source>
        <dbReference type="EMBL" id="TLG88292.1"/>
    </source>
</evidence>
<protein>
    <recommendedName>
        <fullName evidence="4">HMA domain-containing protein</fullName>
    </recommendedName>
</protein>
<reference evidence="2 3" key="1">
    <citation type="submission" date="2019-05" db="EMBL/GenBank/DDBJ databases">
        <title>Pseudomonas edaphica sp. nov., isolated from rhizospheric soil of Cistus ladanifer L. in Spain.</title>
        <authorList>
            <person name="Peix A."/>
        </authorList>
    </citation>
    <scope>NUCLEOTIDE SEQUENCE [LARGE SCALE GENOMIC DNA]</scope>
    <source>
        <strain evidence="2 3">RD25</strain>
    </source>
</reference>
<proteinExistence type="predicted"/>
<feature type="signal peptide" evidence="1">
    <location>
        <begin position="1"/>
        <end position="23"/>
    </location>
</feature>
<evidence type="ECO:0000256" key="1">
    <source>
        <dbReference type="SAM" id="SignalP"/>
    </source>
</evidence>
<dbReference type="EMBL" id="VBVZ01000587">
    <property type="protein sequence ID" value="TLG88292.1"/>
    <property type="molecule type" value="Genomic_DNA"/>
</dbReference>
<feature type="non-terminal residue" evidence="2">
    <location>
        <position position="82"/>
    </location>
</feature>
<gene>
    <name evidence="2" type="ORF">FEM54_27025</name>
</gene>
<name>A0ABY2TXK6_9PSED</name>
<evidence type="ECO:0008006" key="4">
    <source>
        <dbReference type="Google" id="ProtNLM"/>
    </source>
</evidence>
<evidence type="ECO:0000313" key="3">
    <source>
        <dbReference type="Proteomes" id="UP000304941"/>
    </source>
</evidence>
<feature type="chain" id="PRO_5046328445" description="HMA domain-containing protein" evidence="1">
    <location>
        <begin position="24"/>
        <end position="82"/>
    </location>
</feature>
<sequence>MKLPAIAAAFFVLATLQSPWAQAATPITHVAIYRGPAGCDDCSENVKNALLRLSPNYQIDFVGADEAIDITPQNLARYDLYV</sequence>
<organism evidence="2 3">
    <name type="scientific">Pseudomonas edaphica</name>
    <dbReference type="NCBI Taxonomy" id="2006980"/>
    <lineage>
        <taxon>Bacteria</taxon>
        <taxon>Pseudomonadati</taxon>
        <taxon>Pseudomonadota</taxon>
        <taxon>Gammaproteobacteria</taxon>
        <taxon>Pseudomonadales</taxon>
        <taxon>Pseudomonadaceae</taxon>
        <taxon>Pseudomonas</taxon>
    </lineage>
</organism>
<comment type="caution">
    <text evidence="2">The sequence shown here is derived from an EMBL/GenBank/DDBJ whole genome shotgun (WGS) entry which is preliminary data.</text>
</comment>
<keyword evidence="3" id="KW-1185">Reference proteome</keyword>
<keyword evidence="1" id="KW-0732">Signal</keyword>
<dbReference type="Proteomes" id="UP000304941">
    <property type="component" value="Unassembled WGS sequence"/>
</dbReference>